<dbReference type="PROSITE" id="PS51369">
    <property type="entry name" value="TCP"/>
    <property type="match status" value="1"/>
</dbReference>
<accession>A0A833YAW6</accession>
<protein>
    <recommendedName>
        <fullName evidence="12">Transcription factor CYCLOIDEA-like</fullName>
    </recommendedName>
</protein>
<organism evidence="10 11">
    <name type="scientific">Juglans regia</name>
    <name type="common">English walnut</name>
    <dbReference type="NCBI Taxonomy" id="51240"/>
    <lineage>
        <taxon>Eukaryota</taxon>
        <taxon>Viridiplantae</taxon>
        <taxon>Streptophyta</taxon>
        <taxon>Embryophyta</taxon>
        <taxon>Tracheophyta</taxon>
        <taxon>Spermatophyta</taxon>
        <taxon>Magnoliopsida</taxon>
        <taxon>eudicotyledons</taxon>
        <taxon>Gunneridae</taxon>
        <taxon>Pentapetalae</taxon>
        <taxon>rosids</taxon>
        <taxon>fabids</taxon>
        <taxon>Fagales</taxon>
        <taxon>Juglandaceae</taxon>
        <taxon>Juglans</taxon>
    </lineage>
</organism>
<dbReference type="Proteomes" id="UP000619265">
    <property type="component" value="Unassembled WGS sequence"/>
</dbReference>
<gene>
    <name evidence="10" type="ORF">F2P56_000649</name>
</gene>
<comment type="subcellular location">
    <subcellularLocation>
        <location evidence="1">Nucleus</location>
    </subcellularLocation>
</comment>
<dbReference type="PROSITE" id="PS51370">
    <property type="entry name" value="R"/>
    <property type="match status" value="1"/>
</dbReference>
<evidence type="ECO:0000256" key="1">
    <source>
        <dbReference type="ARBA" id="ARBA00004123"/>
    </source>
</evidence>
<evidence type="ECO:0000256" key="7">
    <source>
        <dbReference type="SAM" id="MobiDB-lite"/>
    </source>
</evidence>
<keyword evidence="3" id="KW-0805">Transcription regulation</keyword>
<evidence type="ECO:0000313" key="11">
    <source>
        <dbReference type="Proteomes" id="UP000619265"/>
    </source>
</evidence>
<feature type="region of interest" description="Disordered" evidence="7">
    <location>
        <begin position="222"/>
        <end position="248"/>
    </location>
</feature>
<feature type="domain" description="R" evidence="9">
    <location>
        <begin position="220"/>
        <end position="237"/>
    </location>
</feature>
<keyword evidence="6" id="KW-0539">Nucleus</keyword>
<evidence type="ECO:0000256" key="3">
    <source>
        <dbReference type="ARBA" id="ARBA00023015"/>
    </source>
</evidence>
<evidence type="ECO:0000256" key="5">
    <source>
        <dbReference type="ARBA" id="ARBA00023163"/>
    </source>
</evidence>
<feature type="region of interest" description="Disordered" evidence="7">
    <location>
        <begin position="1"/>
        <end position="22"/>
    </location>
</feature>
<evidence type="ECO:0008006" key="12">
    <source>
        <dbReference type="Google" id="ProtNLM"/>
    </source>
</evidence>
<dbReference type="Gramene" id="Jr01_07010_p1">
    <property type="protein sequence ID" value="cds.Jr01_07010_p1"/>
    <property type="gene ID" value="Jr01_07010"/>
</dbReference>
<dbReference type="PANTHER" id="PTHR31072:SF224">
    <property type="entry name" value="TRANSCRIPTION FACTOR TCP1"/>
    <property type="match status" value="1"/>
</dbReference>
<dbReference type="SMR" id="A0A833YAW6"/>
<evidence type="ECO:0000313" key="10">
    <source>
        <dbReference type="EMBL" id="KAF5479862.1"/>
    </source>
</evidence>
<keyword evidence="4" id="KW-0238">DNA-binding</keyword>
<keyword evidence="5" id="KW-0804">Transcription</keyword>
<reference evidence="10" key="1">
    <citation type="submission" date="2015-10" db="EMBL/GenBank/DDBJ databases">
        <authorList>
            <person name="Martinez-Garcia P.J."/>
            <person name="Crepeau M.W."/>
            <person name="Puiu D."/>
            <person name="Gonzalez-Ibeas D."/>
            <person name="Whalen J."/>
            <person name="Stevens K."/>
            <person name="Paul R."/>
            <person name="Butterfield T."/>
            <person name="Britton M."/>
            <person name="Reagan R."/>
            <person name="Chakraborty S."/>
            <person name="Walawage S.L."/>
            <person name="Vasquez-Gross H.A."/>
            <person name="Cardeno C."/>
            <person name="Famula R."/>
            <person name="Pratt K."/>
            <person name="Kuruganti S."/>
            <person name="Aradhya M.K."/>
            <person name="Leslie C.A."/>
            <person name="Dandekar A.M."/>
            <person name="Salzberg S.L."/>
            <person name="Wegrzyn J.L."/>
            <person name="Langley C.H."/>
            <person name="Neale D.B."/>
        </authorList>
    </citation>
    <scope>NUCLEOTIDE SEQUENCE</scope>
    <source>
        <tissue evidence="10">Leaves</tissue>
    </source>
</reference>
<evidence type="ECO:0000256" key="2">
    <source>
        <dbReference type="ARBA" id="ARBA00022473"/>
    </source>
</evidence>
<comment type="caution">
    <text evidence="10">The sequence shown here is derived from an EMBL/GenBank/DDBJ whole genome shotgun (WGS) entry which is preliminary data.</text>
</comment>
<feature type="domain" description="TCP" evidence="8">
    <location>
        <begin position="92"/>
        <end position="150"/>
    </location>
</feature>
<dbReference type="GO" id="GO:0003677">
    <property type="term" value="F:DNA binding"/>
    <property type="evidence" value="ECO:0007669"/>
    <property type="project" value="UniProtKB-KW"/>
</dbReference>
<dbReference type="AlphaFoldDB" id="A0A833YAW6"/>
<sequence>MFSSTSSLNPPPHFPSSSDHHFPPPFANHELGDIFLNQYHHDPLSGPFLPTNAPFPGNVNFAVSKHPTMNRENDIGEYPPSLSNFLVNKPVKKDRHSKIYTSQGLRDRRVRLSIGIARKFFDLQDMLGFDKASQTLDWLLTKSRKAIKEVAQMKQNFSGHAKRLSPCSSEYDVFSGINAVTDSEKLEGRVSKSKSLLSSSVSNDKKTKTLSKGAIHLLAKESRAKARARARERTREKMCTERLHESKKCPTGPQILQQYLSPQSQRADSERPSKVVAVEIEELHSHLADQGLRASLIDQESVVIRKKLKPSGRLDYHQPNLVISKDLSSTNGNSNYFPNLSLTWGINSAVANFKSAGNLWKTVPIINFCTQMHFFKQ</sequence>
<proteinExistence type="predicted"/>
<evidence type="ECO:0000259" key="8">
    <source>
        <dbReference type="PROSITE" id="PS51369"/>
    </source>
</evidence>
<dbReference type="GO" id="GO:0003700">
    <property type="term" value="F:DNA-binding transcription factor activity"/>
    <property type="evidence" value="ECO:0007669"/>
    <property type="project" value="InterPro"/>
</dbReference>
<dbReference type="GO" id="GO:0005634">
    <property type="term" value="C:nucleus"/>
    <property type="evidence" value="ECO:0007669"/>
    <property type="project" value="UniProtKB-SubCell"/>
</dbReference>
<reference evidence="10" key="2">
    <citation type="submission" date="2020-03" db="EMBL/GenBank/DDBJ databases">
        <title>Walnut 2.0.</title>
        <authorList>
            <person name="Marrano A."/>
            <person name="Britton M."/>
            <person name="Zimin A.V."/>
            <person name="Zaini P.A."/>
            <person name="Workman R."/>
            <person name="Puiu D."/>
            <person name="Bianco L."/>
            <person name="Allen B.J."/>
            <person name="Troggio M."/>
            <person name="Leslie C.A."/>
            <person name="Timp W."/>
            <person name="Dendekar A."/>
            <person name="Salzberg S.L."/>
            <person name="Neale D.B."/>
        </authorList>
    </citation>
    <scope>NUCLEOTIDE SEQUENCE</scope>
    <source>
        <tissue evidence="10">Leaves</tissue>
    </source>
</reference>
<name>A0A833YAW6_JUGRE</name>
<evidence type="ECO:0000259" key="9">
    <source>
        <dbReference type="PROSITE" id="PS51370"/>
    </source>
</evidence>
<dbReference type="InterPro" id="IPR005333">
    <property type="entry name" value="Transcription_factor_TCP"/>
</dbReference>
<dbReference type="EMBL" id="LIHL02000001">
    <property type="protein sequence ID" value="KAF5479862.1"/>
    <property type="molecule type" value="Genomic_DNA"/>
</dbReference>
<dbReference type="InterPro" id="IPR017888">
    <property type="entry name" value="CYC/TB1_R_domain"/>
</dbReference>
<dbReference type="PANTHER" id="PTHR31072">
    <property type="entry name" value="TRANSCRIPTION FACTOR TCP4-RELATED"/>
    <property type="match status" value="1"/>
</dbReference>
<evidence type="ECO:0000256" key="6">
    <source>
        <dbReference type="ARBA" id="ARBA00023242"/>
    </source>
</evidence>
<evidence type="ECO:0000256" key="4">
    <source>
        <dbReference type="ARBA" id="ARBA00023125"/>
    </source>
</evidence>
<dbReference type="InterPro" id="IPR017887">
    <property type="entry name" value="TF_TCP_subgr"/>
</dbReference>
<keyword evidence="2" id="KW-0217">Developmental protein</keyword>
<dbReference type="Pfam" id="PF03634">
    <property type="entry name" value="TCP"/>
    <property type="match status" value="1"/>
</dbReference>